<feature type="region of interest" description="Disordered" evidence="1">
    <location>
        <begin position="50"/>
        <end position="69"/>
    </location>
</feature>
<dbReference type="PANTHER" id="PTHR11079:SF190">
    <property type="entry name" value="CYTOSINE DEAMINASE"/>
    <property type="match status" value="1"/>
</dbReference>
<organism evidence="3 4">
    <name type="scientific">Streptomyces thermospinosisporus</name>
    <dbReference type="NCBI Taxonomy" id="161482"/>
    <lineage>
        <taxon>Bacteria</taxon>
        <taxon>Bacillati</taxon>
        <taxon>Actinomycetota</taxon>
        <taxon>Actinomycetes</taxon>
        <taxon>Kitasatosporales</taxon>
        <taxon>Streptomycetaceae</taxon>
        <taxon>Streptomyces</taxon>
    </lineage>
</organism>
<dbReference type="PANTHER" id="PTHR11079">
    <property type="entry name" value="CYTOSINE DEAMINASE FAMILY MEMBER"/>
    <property type="match status" value="1"/>
</dbReference>
<keyword evidence="4" id="KW-1185">Reference proteome</keyword>
<evidence type="ECO:0000256" key="1">
    <source>
        <dbReference type="SAM" id="MobiDB-lite"/>
    </source>
</evidence>
<evidence type="ECO:0000313" key="3">
    <source>
        <dbReference type="EMBL" id="GAA1433496.1"/>
    </source>
</evidence>
<dbReference type="InterPro" id="IPR016193">
    <property type="entry name" value="Cytidine_deaminase-like"/>
</dbReference>
<sequence length="238" mass="25992">MDLSAEVREANRRSVNRLLMAHPLVPVSPPPEPVPGCGECAELAARRSRARAADDGSAETDADVLLRRHQRRVHEPLALRPGKTDPMDTIDTATARSWLGVALEEARAGLAEGGIPIGAALYGADGVLLGRGRNRRVQDGDPSMHAETAAFRAAGRQRSYRGTTMVTTLSPCWYCSGLVRQFGISRVVIGEAVTFHGGHEWLAEHGVQFVLLDDPECIAMMREFVERHPQVWNEDIGK</sequence>
<dbReference type="Pfam" id="PF00383">
    <property type="entry name" value="dCMP_cyt_deam_1"/>
    <property type="match status" value="1"/>
</dbReference>
<dbReference type="SUPFAM" id="SSF53927">
    <property type="entry name" value="Cytidine deaminase-like"/>
    <property type="match status" value="1"/>
</dbReference>
<comment type="caution">
    <text evidence="3">The sequence shown here is derived from an EMBL/GenBank/DDBJ whole genome shotgun (WGS) entry which is preliminary data.</text>
</comment>
<evidence type="ECO:0000313" key="4">
    <source>
        <dbReference type="Proteomes" id="UP001500973"/>
    </source>
</evidence>
<accession>A0ABN1Z6J3</accession>
<reference evidence="3 4" key="1">
    <citation type="journal article" date="2019" name="Int. J. Syst. Evol. Microbiol.">
        <title>The Global Catalogue of Microorganisms (GCM) 10K type strain sequencing project: providing services to taxonomists for standard genome sequencing and annotation.</title>
        <authorList>
            <consortium name="The Broad Institute Genomics Platform"/>
            <consortium name="The Broad Institute Genome Sequencing Center for Infectious Disease"/>
            <person name="Wu L."/>
            <person name="Ma J."/>
        </authorList>
    </citation>
    <scope>NUCLEOTIDE SEQUENCE [LARGE SCALE GENOMIC DNA]</scope>
    <source>
        <strain evidence="3 4">JCM 11756</strain>
    </source>
</reference>
<dbReference type="PROSITE" id="PS51747">
    <property type="entry name" value="CYT_DCMP_DEAMINASES_2"/>
    <property type="match status" value="1"/>
</dbReference>
<name>A0ABN1Z6J3_9ACTN</name>
<evidence type="ECO:0000259" key="2">
    <source>
        <dbReference type="PROSITE" id="PS51747"/>
    </source>
</evidence>
<protein>
    <recommendedName>
        <fullName evidence="2">CMP/dCMP-type deaminase domain-containing protein</fullName>
    </recommendedName>
</protein>
<gene>
    <name evidence="3" type="ORF">GCM10009601_56130</name>
</gene>
<dbReference type="CDD" id="cd01285">
    <property type="entry name" value="nucleoside_deaminase"/>
    <property type="match status" value="1"/>
</dbReference>
<dbReference type="InterPro" id="IPR002125">
    <property type="entry name" value="CMP_dCMP_dom"/>
</dbReference>
<dbReference type="Proteomes" id="UP001500973">
    <property type="component" value="Unassembled WGS sequence"/>
</dbReference>
<feature type="domain" description="CMP/dCMP-type deaminase" evidence="2">
    <location>
        <begin position="93"/>
        <end position="209"/>
    </location>
</feature>
<dbReference type="Gene3D" id="3.40.140.10">
    <property type="entry name" value="Cytidine Deaminase, domain 2"/>
    <property type="match status" value="1"/>
</dbReference>
<dbReference type="EMBL" id="BAAAIZ010000109">
    <property type="protein sequence ID" value="GAA1433496.1"/>
    <property type="molecule type" value="Genomic_DNA"/>
</dbReference>
<proteinExistence type="predicted"/>